<dbReference type="EMBL" id="FZNQ01000012">
    <property type="protein sequence ID" value="SNR52781.1"/>
    <property type="molecule type" value="Genomic_DNA"/>
</dbReference>
<dbReference type="Proteomes" id="UP000198397">
    <property type="component" value="Unassembled WGS sequence"/>
</dbReference>
<protein>
    <submittedName>
        <fullName evidence="2">Uncharacterized protein</fullName>
    </submittedName>
</protein>
<evidence type="ECO:0000256" key="1">
    <source>
        <dbReference type="SAM" id="Phobius"/>
    </source>
</evidence>
<dbReference type="RefSeq" id="WP_089385219.1">
    <property type="nucleotide sequence ID" value="NZ_FZNQ01000012.1"/>
</dbReference>
<organism evidence="2 3">
    <name type="scientific">Halorubrum vacuolatum</name>
    <name type="common">Natronobacterium vacuolatum</name>
    <dbReference type="NCBI Taxonomy" id="63740"/>
    <lineage>
        <taxon>Archaea</taxon>
        <taxon>Methanobacteriati</taxon>
        <taxon>Methanobacteriota</taxon>
        <taxon>Stenosarchaea group</taxon>
        <taxon>Halobacteria</taxon>
        <taxon>Halobacteriales</taxon>
        <taxon>Haloferacaceae</taxon>
        <taxon>Halorubrum</taxon>
    </lineage>
</organism>
<proteinExistence type="predicted"/>
<feature type="transmembrane region" description="Helical" evidence="1">
    <location>
        <begin position="7"/>
        <end position="28"/>
    </location>
</feature>
<keyword evidence="3" id="KW-1185">Reference proteome</keyword>
<gene>
    <name evidence="2" type="ORF">SAMN06264855_11268</name>
</gene>
<keyword evidence="1" id="KW-0812">Transmembrane</keyword>
<evidence type="ECO:0000313" key="3">
    <source>
        <dbReference type="Proteomes" id="UP000198397"/>
    </source>
</evidence>
<name>A0A238X2B0_HALVU</name>
<sequence length="67" mass="6831">MDAGESTILGVAGVIATFVIVAVLTAGALFGFDESVVRPFALLAAEPFAWIVLGAILVAVVGHAYLE</sequence>
<keyword evidence="1" id="KW-0472">Membrane</keyword>
<dbReference type="AlphaFoldDB" id="A0A238X2B0"/>
<evidence type="ECO:0000313" key="2">
    <source>
        <dbReference type="EMBL" id="SNR52781.1"/>
    </source>
</evidence>
<feature type="transmembrane region" description="Helical" evidence="1">
    <location>
        <begin position="48"/>
        <end position="66"/>
    </location>
</feature>
<keyword evidence="1" id="KW-1133">Transmembrane helix</keyword>
<accession>A0A238X2B0</accession>
<reference evidence="2 3" key="1">
    <citation type="submission" date="2017-06" db="EMBL/GenBank/DDBJ databases">
        <authorList>
            <person name="Kim H.J."/>
            <person name="Triplett B.A."/>
        </authorList>
    </citation>
    <scope>NUCLEOTIDE SEQUENCE [LARGE SCALE GENOMIC DNA]</scope>
    <source>
        <strain evidence="2 3">DSM 8800</strain>
    </source>
</reference>